<dbReference type="eggNOG" id="KOG3627">
    <property type="taxonomic scope" value="Eukaryota"/>
</dbReference>
<dbReference type="CDD" id="cd00190">
    <property type="entry name" value="Tryp_SPc"/>
    <property type="match status" value="1"/>
</dbReference>
<keyword evidence="7" id="KW-1015">Disulfide bond</keyword>
<comment type="subcellular location">
    <subcellularLocation>
        <location evidence="1">Secreted</location>
    </subcellularLocation>
</comment>
<dbReference type="Pfam" id="PF00089">
    <property type="entry name" value="Trypsin"/>
    <property type="match status" value="1"/>
</dbReference>
<dbReference type="FunFam" id="2.40.10.10:FF:000047">
    <property type="entry name" value="Trypsin eta"/>
    <property type="match status" value="1"/>
</dbReference>
<dbReference type="InterPro" id="IPR018114">
    <property type="entry name" value="TRYPSIN_HIS"/>
</dbReference>
<keyword evidence="5" id="KW-0378">Hydrolase</keyword>
<dbReference type="MEROPS" id="S01.151"/>
<dbReference type="InParanoid" id="E9H014"/>
<dbReference type="GO" id="GO:0004252">
    <property type="term" value="F:serine-type endopeptidase activity"/>
    <property type="evidence" value="ECO:0000318"/>
    <property type="project" value="GO_Central"/>
</dbReference>
<evidence type="ECO:0000256" key="4">
    <source>
        <dbReference type="ARBA" id="ARBA00022670"/>
    </source>
</evidence>
<evidence type="ECO:0000313" key="10">
    <source>
        <dbReference type="Proteomes" id="UP000000305"/>
    </source>
</evidence>
<dbReference type="InterPro" id="IPR001314">
    <property type="entry name" value="Peptidase_S1A"/>
</dbReference>
<evidence type="ECO:0000256" key="7">
    <source>
        <dbReference type="ARBA" id="ARBA00023157"/>
    </source>
</evidence>
<sequence length="215" mass="21864">LVGGTAAAPGEFPFQAALNLNGGLCGGTLISESIILTAAHCLSGVTANTLSLRGGANAVTRRVRKFVVHGSYNSKTNDNDIALLALSSPIKNVAFVKLPSASASTYAGNSAVIAGWGTTSSGGRISQTLLKATVTVLENAACNKKYGGKITSNMICAAAPGKDTCQGDSGDPLLVGGVQGGITSFGYGCADSKFPGVYTRVSNYVDWIKRTLANI</sequence>
<dbReference type="GO" id="GO:0005576">
    <property type="term" value="C:extracellular region"/>
    <property type="evidence" value="ECO:0007669"/>
    <property type="project" value="UniProtKB-SubCell"/>
</dbReference>
<dbReference type="GO" id="GO:0016485">
    <property type="term" value="P:protein processing"/>
    <property type="evidence" value="ECO:0007669"/>
    <property type="project" value="UniProtKB-ARBA"/>
</dbReference>
<dbReference type="PROSITE" id="PS50240">
    <property type="entry name" value="TRYPSIN_DOM"/>
    <property type="match status" value="1"/>
</dbReference>
<keyword evidence="6" id="KW-0720">Serine protease</keyword>
<evidence type="ECO:0000256" key="3">
    <source>
        <dbReference type="ARBA" id="ARBA00022525"/>
    </source>
</evidence>
<dbReference type="PRINTS" id="PR00722">
    <property type="entry name" value="CHYMOTRYPSIN"/>
</dbReference>
<dbReference type="KEGG" id="dpx:DAPPUDRAFT_56547"/>
<dbReference type="PANTHER" id="PTHR24276">
    <property type="entry name" value="POLYSERASE-RELATED"/>
    <property type="match status" value="1"/>
</dbReference>
<feature type="domain" description="Peptidase S1" evidence="8">
    <location>
        <begin position="1"/>
        <end position="213"/>
    </location>
</feature>
<dbReference type="HOGENOM" id="CLU_006842_7_0_1"/>
<keyword evidence="3" id="KW-0964">Secreted</keyword>
<name>E9H014_DAPPU</name>
<feature type="non-terminal residue" evidence="9">
    <location>
        <position position="215"/>
    </location>
</feature>
<evidence type="ECO:0000313" key="9">
    <source>
        <dbReference type="EMBL" id="EFX74965.1"/>
    </source>
</evidence>
<comment type="similarity">
    <text evidence="2">Belongs to the peptidase S1 family.</text>
</comment>
<keyword evidence="4" id="KW-0645">Protease</keyword>
<dbReference type="InterPro" id="IPR009003">
    <property type="entry name" value="Peptidase_S1_PA"/>
</dbReference>
<evidence type="ECO:0000256" key="2">
    <source>
        <dbReference type="ARBA" id="ARBA00007664"/>
    </source>
</evidence>
<dbReference type="Proteomes" id="UP000000305">
    <property type="component" value="Unassembled WGS sequence"/>
</dbReference>
<protein>
    <recommendedName>
        <fullName evidence="8">Peptidase S1 domain-containing protein</fullName>
    </recommendedName>
</protein>
<dbReference type="AlphaFoldDB" id="E9H014"/>
<dbReference type="FunCoup" id="E9H014">
    <property type="interactions" value="55"/>
</dbReference>
<dbReference type="SMART" id="SM00020">
    <property type="entry name" value="Tryp_SPc"/>
    <property type="match status" value="1"/>
</dbReference>
<dbReference type="PANTHER" id="PTHR24276:SF91">
    <property type="entry name" value="AT26814P-RELATED"/>
    <property type="match status" value="1"/>
</dbReference>
<dbReference type="PROSITE" id="PS00134">
    <property type="entry name" value="TRYPSIN_HIS"/>
    <property type="match status" value="1"/>
</dbReference>
<dbReference type="InterPro" id="IPR050430">
    <property type="entry name" value="Peptidase_S1"/>
</dbReference>
<dbReference type="Gene3D" id="2.40.10.10">
    <property type="entry name" value="Trypsin-like serine proteases"/>
    <property type="match status" value="1"/>
</dbReference>
<dbReference type="InterPro" id="IPR001254">
    <property type="entry name" value="Trypsin_dom"/>
</dbReference>
<accession>E9H014</accession>
<evidence type="ECO:0000259" key="8">
    <source>
        <dbReference type="PROSITE" id="PS50240"/>
    </source>
</evidence>
<organism evidence="9 10">
    <name type="scientific">Daphnia pulex</name>
    <name type="common">Water flea</name>
    <dbReference type="NCBI Taxonomy" id="6669"/>
    <lineage>
        <taxon>Eukaryota</taxon>
        <taxon>Metazoa</taxon>
        <taxon>Ecdysozoa</taxon>
        <taxon>Arthropoda</taxon>
        <taxon>Crustacea</taxon>
        <taxon>Branchiopoda</taxon>
        <taxon>Diplostraca</taxon>
        <taxon>Cladocera</taxon>
        <taxon>Anomopoda</taxon>
        <taxon>Daphniidae</taxon>
        <taxon>Daphnia</taxon>
    </lineage>
</organism>
<dbReference type="PhylomeDB" id="E9H014"/>
<dbReference type="SUPFAM" id="SSF50494">
    <property type="entry name" value="Trypsin-like serine proteases"/>
    <property type="match status" value="1"/>
</dbReference>
<evidence type="ECO:0000256" key="1">
    <source>
        <dbReference type="ARBA" id="ARBA00004613"/>
    </source>
</evidence>
<dbReference type="InterPro" id="IPR043504">
    <property type="entry name" value="Peptidase_S1_PA_chymotrypsin"/>
</dbReference>
<reference evidence="9 10" key="1">
    <citation type="journal article" date="2011" name="Science">
        <title>The ecoresponsive genome of Daphnia pulex.</title>
        <authorList>
            <person name="Colbourne J.K."/>
            <person name="Pfrender M.E."/>
            <person name="Gilbert D."/>
            <person name="Thomas W.K."/>
            <person name="Tucker A."/>
            <person name="Oakley T.H."/>
            <person name="Tokishita S."/>
            <person name="Aerts A."/>
            <person name="Arnold G.J."/>
            <person name="Basu M.K."/>
            <person name="Bauer D.J."/>
            <person name="Caceres C.E."/>
            <person name="Carmel L."/>
            <person name="Casola C."/>
            <person name="Choi J.H."/>
            <person name="Detter J.C."/>
            <person name="Dong Q."/>
            <person name="Dusheyko S."/>
            <person name="Eads B.D."/>
            <person name="Frohlich T."/>
            <person name="Geiler-Samerotte K.A."/>
            <person name="Gerlach D."/>
            <person name="Hatcher P."/>
            <person name="Jogdeo S."/>
            <person name="Krijgsveld J."/>
            <person name="Kriventseva E.V."/>
            <person name="Kultz D."/>
            <person name="Laforsch C."/>
            <person name="Lindquist E."/>
            <person name="Lopez J."/>
            <person name="Manak J.R."/>
            <person name="Muller J."/>
            <person name="Pangilinan J."/>
            <person name="Patwardhan R.P."/>
            <person name="Pitluck S."/>
            <person name="Pritham E.J."/>
            <person name="Rechtsteiner A."/>
            <person name="Rho M."/>
            <person name="Rogozin I.B."/>
            <person name="Sakarya O."/>
            <person name="Salamov A."/>
            <person name="Schaack S."/>
            <person name="Shapiro H."/>
            <person name="Shiga Y."/>
            <person name="Skalitzky C."/>
            <person name="Smith Z."/>
            <person name="Souvorov A."/>
            <person name="Sung W."/>
            <person name="Tang Z."/>
            <person name="Tsuchiya D."/>
            <person name="Tu H."/>
            <person name="Vos H."/>
            <person name="Wang M."/>
            <person name="Wolf Y.I."/>
            <person name="Yamagata H."/>
            <person name="Yamada T."/>
            <person name="Ye Y."/>
            <person name="Shaw J.R."/>
            <person name="Andrews J."/>
            <person name="Crease T.J."/>
            <person name="Tang H."/>
            <person name="Lucas S.M."/>
            <person name="Robertson H.M."/>
            <person name="Bork P."/>
            <person name="Koonin E.V."/>
            <person name="Zdobnov E.M."/>
            <person name="Grigoriev I.V."/>
            <person name="Lynch M."/>
            <person name="Boore J.L."/>
        </authorList>
    </citation>
    <scope>NUCLEOTIDE SEQUENCE [LARGE SCALE GENOMIC DNA]</scope>
</reference>
<dbReference type="OrthoDB" id="6355089at2759"/>
<evidence type="ECO:0000256" key="5">
    <source>
        <dbReference type="ARBA" id="ARBA00022801"/>
    </source>
</evidence>
<keyword evidence="10" id="KW-1185">Reference proteome</keyword>
<gene>
    <name evidence="9" type="ORF">DAPPUDRAFT_56547</name>
</gene>
<proteinExistence type="inferred from homology"/>
<dbReference type="EMBL" id="GL732579">
    <property type="protein sequence ID" value="EFX74965.1"/>
    <property type="molecule type" value="Genomic_DNA"/>
</dbReference>
<evidence type="ECO:0000256" key="6">
    <source>
        <dbReference type="ARBA" id="ARBA00022825"/>
    </source>
</evidence>